<accession>A0A0M0BTM9</accession>
<dbReference type="Gene3D" id="1.20.120.1630">
    <property type="match status" value="1"/>
</dbReference>
<dbReference type="GO" id="GO:0016020">
    <property type="term" value="C:membrane"/>
    <property type="evidence" value="ECO:0007669"/>
    <property type="project" value="UniProtKB-SubCell"/>
</dbReference>
<name>A0A0M0BTM9_9ARCH</name>
<comment type="subcellular location">
    <subcellularLocation>
        <location evidence="1">Membrane</location>
        <topology evidence="1">Multi-pass membrane protein</topology>
    </subcellularLocation>
</comment>
<proteinExistence type="predicted"/>
<feature type="transmembrane region" description="Helical" evidence="5">
    <location>
        <begin position="88"/>
        <end position="116"/>
    </location>
</feature>
<feature type="transmembrane region" description="Helical" evidence="5">
    <location>
        <begin position="12"/>
        <end position="31"/>
    </location>
</feature>
<dbReference type="Pfam" id="PF06966">
    <property type="entry name" value="DUF1295"/>
    <property type="match status" value="1"/>
</dbReference>
<evidence type="ECO:0000256" key="2">
    <source>
        <dbReference type="ARBA" id="ARBA00022692"/>
    </source>
</evidence>
<evidence type="ECO:0000313" key="6">
    <source>
        <dbReference type="EMBL" id="KON31958.1"/>
    </source>
</evidence>
<evidence type="ECO:0000256" key="3">
    <source>
        <dbReference type="ARBA" id="ARBA00022989"/>
    </source>
</evidence>
<keyword evidence="3 5" id="KW-1133">Transmembrane helix</keyword>
<dbReference type="InterPro" id="IPR010721">
    <property type="entry name" value="UstE-like"/>
</dbReference>
<protein>
    <recommendedName>
        <fullName evidence="8">Isoprenylcysteine carboxyl methyltransferase</fullName>
    </recommendedName>
</protein>
<gene>
    <name evidence="6" type="ORF">AC478_01700</name>
</gene>
<comment type="caution">
    <text evidence="6">The sequence shown here is derived from an EMBL/GenBank/DDBJ whole genome shotgun (WGS) entry which is preliminary data.</text>
</comment>
<dbReference type="Proteomes" id="UP000054016">
    <property type="component" value="Unassembled WGS sequence"/>
</dbReference>
<keyword evidence="2 5" id="KW-0812">Transmembrane</keyword>
<dbReference type="AlphaFoldDB" id="A0A0M0BTM9"/>
<reference evidence="7" key="1">
    <citation type="submission" date="2015-06" db="EMBL/GenBank/DDBJ databases">
        <title>New insights into the roles of widespread benthic archaea in carbon and nitrogen cycling.</title>
        <authorList>
            <person name="Lazar C.S."/>
            <person name="Baker B.J."/>
            <person name="Seitz K.W."/>
            <person name="Hyde A.S."/>
            <person name="Dick G.J."/>
            <person name="Hinrichs K.-U."/>
            <person name="Teske A.P."/>
        </authorList>
    </citation>
    <scope>NUCLEOTIDE SEQUENCE [LARGE SCALE GENOMIC DNA]</scope>
</reference>
<organism evidence="6 7">
    <name type="scientific">miscellaneous Crenarchaeota group-1 archaeon SG8-32-3</name>
    <dbReference type="NCBI Taxonomy" id="1685125"/>
    <lineage>
        <taxon>Archaea</taxon>
        <taxon>Candidatus Bathyarchaeota</taxon>
        <taxon>MCG-1</taxon>
    </lineage>
</organism>
<evidence type="ECO:0008006" key="8">
    <source>
        <dbReference type="Google" id="ProtNLM"/>
    </source>
</evidence>
<dbReference type="PANTHER" id="PTHR12714">
    <property type="entry name" value="PROTEIN-S ISOPRENYLCYSTEINE O-METHYLTRANSFERASE"/>
    <property type="match status" value="1"/>
</dbReference>
<evidence type="ECO:0000256" key="4">
    <source>
        <dbReference type="ARBA" id="ARBA00023136"/>
    </source>
</evidence>
<sequence>MLSEPDFGWVNVLFVVVNIIFFSIFIFFIQYRKKISRLPGSVYLAFIVALYVEMYGLPLTMYVFMGVFGYNEVFQLEFLLIGLLGEDLFYLIFKYIIFPISTIIIVVGILLIVFGWRQIFKARSKSQGQLVTTGLYSHIRHPQYLGFLLLTLGMLLEWPTIFTLLLWPVLTVVYYRLAKDEDKEIEAQFGEEFREYKRTVPAFLPRLRTTTT</sequence>
<keyword evidence="4 5" id="KW-0472">Membrane</keyword>
<dbReference type="GO" id="GO:0016740">
    <property type="term" value="F:transferase activity"/>
    <property type="evidence" value="ECO:0007669"/>
    <property type="project" value="UniProtKB-ARBA"/>
</dbReference>
<evidence type="ECO:0000313" key="7">
    <source>
        <dbReference type="Proteomes" id="UP000054016"/>
    </source>
</evidence>
<feature type="transmembrane region" description="Helical" evidence="5">
    <location>
        <begin position="144"/>
        <end position="167"/>
    </location>
</feature>
<feature type="transmembrane region" description="Helical" evidence="5">
    <location>
        <begin position="43"/>
        <end position="68"/>
    </location>
</feature>
<dbReference type="PANTHER" id="PTHR12714:SF9">
    <property type="entry name" value="PROTEIN-S-ISOPRENYLCYSTEINE O-METHYLTRANSFERASE"/>
    <property type="match status" value="1"/>
</dbReference>
<dbReference type="EMBL" id="LFWV01000017">
    <property type="protein sequence ID" value="KON31958.1"/>
    <property type="molecule type" value="Genomic_DNA"/>
</dbReference>
<evidence type="ECO:0000256" key="5">
    <source>
        <dbReference type="SAM" id="Phobius"/>
    </source>
</evidence>
<evidence type="ECO:0000256" key="1">
    <source>
        <dbReference type="ARBA" id="ARBA00004141"/>
    </source>
</evidence>